<proteinExistence type="predicted"/>
<name>A0A834TGW8_9FABA</name>
<protein>
    <submittedName>
        <fullName evidence="1">Uncharacterized protein</fullName>
    </submittedName>
</protein>
<evidence type="ECO:0000313" key="1">
    <source>
        <dbReference type="EMBL" id="KAF7820660.1"/>
    </source>
</evidence>
<gene>
    <name evidence="1" type="ORF">G2W53_026115</name>
</gene>
<dbReference type="AlphaFoldDB" id="A0A834TGW8"/>
<reference evidence="1" key="1">
    <citation type="submission" date="2020-09" db="EMBL/GenBank/DDBJ databases">
        <title>Genome-Enabled Discovery of Anthraquinone Biosynthesis in Senna tora.</title>
        <authorList>
            <person name="Kang S.-H."/>
            <person name="Pandey R.P."/>
            <person name="Lee C.-M."/>
            <person name="Sim J.-S."/>
            <person name="Jeong J.-T."/>
            <person name="Choi B.-S."/>
            <person name="Jung M."/>
            <person name="Ginzburg D."/>
            <person name="Zhao K."/>
            <person name="Won S.Y."/>
            <person name="Oh T.-J."/>
            <person name="Yu Y."/>
            <person name="Kim N.-H."/>
            <person name="Lee O.R."/>
            <person name="Lee T.-H."/>
            <person name="Bashyal P."/>
            <person name="Kim T.-S."/>
            <person name="Lee W.-H."/>
            <person name="Kawkins C."/>
            <person name="Kim C.-K."/>
            <person name="Kim J.S."/>
            <person name="Ahn B.O."/>
            <person name="Rhee S.Y."/>
            <person name="Sohng J.K."/>
        </authorList>
    </citation>
    <scope>NUCLEOTIDE SEQUENCE</scope>
    <source>
        <tissue evidence="1">Leaf</tissue>
    </source>
</reference>
<evidence type="ECO:0000313" key="2">
    <source>
        <dbReference type="Proteomes" id="UP000634136"/>
    </source>
</evidence>
<organism evidence="1 2">
    <name type="scientific">Senna tora</name>
    <dbReference type="NCBI Taxonomy" id="362788"/>
    <lineage>
        <taxon>Eukaryota</taxon>
        <taxon>Viridiplantae</taxon>
        <taxon>Streptophyta</taxon>
        <taxon>Embryophyta</taxon>
        <taxon>Tracheophyta</taxon>
        <taxon>Spermatophyta</taxon>
        <taxon>Magnoliopsida</taxon>
        <taxon>eudicotyledons</taxon>
        <taxon>Gunneridae</taxon>
        <taxon>Pentapetalae</taxon>
        <taxon>rosids</taxon>
        <taxon>fabids</taxon>
        <taxon>Fabales</taxon>
        <taxon>Fabaceae</taxon>
        <taxon>Caesalpinioideae</taxon>
        <taxon>Cassia clade</taxon>
        <taxon>Senna</taxon>
    </lineage>
</organism>
<accession>A0A834TGW8</accession>
<dbReference type="Proteomes" id="UP000634136">
    <property type="component" value="Unassembled WGS sequence"/>
</dbReference>
<sequence length="98" mass="11005">MSLVEGTLKSLVGGTLTIWVVGMWTTRVEGLAKLKDELESSDAMVACEGLELIDRFYEKAHQSYERVPPRILLHEGKSEVLLPFKKQNLASQRSKGMQ</sequence>
<dbReference type="EMBL" id="JAAIUW010000008">
    <property type="protein sequence ID" value="KAF7820660.1"/>
    <property type="molecule type" value="Genomic_DNA"/>
</dbReference>
<keyword evidence="2" id="KW-1185">Reference proteome</keyword>
<comment type="caution">
    <text evidence="1">The sequence shown here is derived from an EMBL/GenBank/DDBJ whole genome shotgun (WGS) entry which is preliminary data.</text>
</comment>